<dbReference type="Gene3D" id="3.90.550.20">
    <property type="match status" value="1"/>
</dbReference>
<dbReference type="RefSeq" id="WP_313845609.1">
    <property type="nucleotide sequence ID" value="NZ_JAVLAM010000002.1"/>
</dbReference>
<dbReference type="SUPFAM" id="SSF53448">
    <property type="entry name" value="Nucleotide-diphospho-sugar transferases"/>
    <property type="match status" value="1"/>
</dbReference>
<proteinExistence type="predicted"/>
<dbReference type="Proteomes" id="UP001254075">
    <property type="component" value="Unassembled WGS sequence"/>
</dbReference>
<comment type="caution">
    <text evidence="1">The sequence shown here is derived from an EMBL/GenBank/DDBJ whole genome shotgun (WGS) entry which is preliminary data.</text>
</comment>
<sequence>MGALSSAIKKFGARQLIADYWNSHTVLYMFRAVLLNGFNKTALEIVRNGQEAKVMKRLFNQNKALVEKPLNAPIRVDESGNDNKTIWFLWYQGISNAPEIVKACYKSVLSNFPDHKVIVLDTHNLNAYIRLPDWIETKRKNGEITLTHYSDLVRTELLVKYGGIWIDSTVLLTDRIPDYWIKAERFYFQELRPGNEGHAIKISSWFLSTNEGDPVLFRVRELLWKYWETHDVLIDYYLFHHFFQLVLDAHPEEIRKTPQYPSSIPHMLLFKLQLPYSKKEFEYITSLTPLHKLTYKTESTQEESTYYRYLLNKYL</sequence>
<dbReference type="InterPro" id="IPR029044">
    <property type="entry name" value="Nucleotide-diphossugar_trans"/>
</dbReference>
<accession>A0AAW8W8F2</accession>
<evidence type="ECO:0000313" key="1">
    <source>
        <dbReference type="EMBL" id="MDT7015180.1"/>
    </source>
</evidence>
<dbReference type="GO" id="GO:0016757">
    <property type="term" value="F:glycosyltransferase activity"/>
    <property type="evidence" value="ECO:0007669"/>
    <property type="project" value="InterPro"/>
</dbReference>
<dbReference type="EMBL" id="JAVLAM010000002">
    <property type="protein sequence ID" value="MDT7015180.1"/>
    <property type="molecule type" value="Genomic_DNA"/>
</dbReference>
<dbReference type="AlphaFoldDB" id="A0AAW8W8F2"/>
<reference evidence="1" key="1">
    <citation type="submission" date="2023-08" db="EMBL/GenBank/DDBJ databases">
        <authorList>
            <person name="Page C.A."/>
            <person name="Perez-Diaz I.M."/>
        </authorList>
    </citation>
    <scope>NUCLEOTIDE SEQUENCE</scope>
    <source>
        <strain evidence="1">3.8.38</strain>
    </source>
</reference>
<protein>
    <submittedName>
        <fullName evidence="1">Capsular polysaccharide synthesis protein</fullName>
    </submittedName>
</protein>
<organism evidence="1 2">
    <name type="scientific">Levilactobacillus namurensis</name>
    <dbReference type="NCBI Taxonomy" id="380393"/>
    <lineage>
        <taxon>Bacteria</taxon>
        <taxon>Bacillati</taxon>
        <taxon>Bacillota</taxon>
        <taxon>Bacilli</taxon>
        <taxon>Lactobacillales</taxon>
        <taxon>Lactobacillaceae</taxon>
        <taxon>Levilactobacillus</taxon>
    </lineage>
</organism>
<dbReference type="InterPro" id="IPR008441">
    <property type="entry name" value="AfumC-like_glycosyl_Trfase"/>
</dbReference>
<evidence type="ECO:0000313" key="2">
    <source>
        <dbReference type="Proteomes" id="UP001254075"/>
    </source>
</evidence>
<name>A0AAW8W8F2_9LACO</name>
<dbReference type="Pfam" id="PF05704">
    <property type="entry name" value="Caps_synth"/>
    <property type="match status" value="1"/>
</dbReference>
<gene>
    <name evidence="1" type="ORF">RI532_12385</name>
</gene>